<dbReference type="GeneID" id="34464344"/>
<evidence type="ECO:0000313" key="4">
    <source>
        <dbReference type="Proteomes" id="UP000184300"/>
    </source>
</evidence>
<sequence>MEGPGAQVVDQYRQNLIHRLDTLRRELSTATGLMGIIWLCSIGKLEKAVKLAEIDTNILNLNFAMMSVMLELVFRPWTDRSRFTVDEAPTQERDSSPEGEEEEKEEEDEEDEYRTSRGCSARDDSRCVITGAGGVVETARIYPYSLNSTVRSESFWDILDKYWNKDVVSRRKRDVFGSKGTEVCQNLITPSTDAHVYWDAGLFALKLLSLSNDKRMLRLQFFWLCLRDRFRSGDVITLKTDDPEKKPLPSMDLLEMQWVLHHLTALCGGVYVEPVKSYSDYDDEDYDSMDEYDDF</sequence>
<dbReference type="VEuPathDB" id="FungiDB:ASPGLDRAFT_54491"/>
<dbReference type="EMBL" id="KV878889">
    <property type="protein sequence ID" value="OJJ88432.1"/>
    <property type="molecule type" value="Genomic_DNA"/>
</dbReference>
<evidence type="ECO:0000259" key="2">
    <source>
        <dbReference type="Pfam" id="PF13391"/>
    </source>
</evidence>
<dbReference type="OrthoDB" id="5416097at2759"/>
<evidence type="ECO:0000313" key="3">
    <source>
        <dbReference type="EMBL" id="OJJ88432.1"/>
    </source>
</evidence>
<accession>A0A1L9VX03</accession>
<feature type="domain" description="HNH nuclease" evidence="2">
    <location>
        <begin position="127"/>
        <end position="205"/>
    </location>
</feature>
<dbReference type="AlphaFoldDB" id="A0A1L9VX03"/>
<evidence type="ECO:0000256" key="1">
    <source>
        <dbReference type="SAM" id="MobiDB-lite"/>
    </source>
</evidence>
<dbReference type="RefSeq" id="XP_022405108.1">
    <property type="nucleotide sequence ID" value="XM_022548083.1"/>
</dbReference>
<dbReference type="Pfam" id="PF13391">
    <property type="entry name" value="HNH_2"/>
    <property type="match status" value="1"/>
</dbReference>
<dbReference type="InterPro" id="IPR003615">
    <property type="entry name" value="HNH_nuc"/>
</dbReference>
<dbReference type="Proteomes" id="UP000184300">
    <property type="component" value="Unassembled WGS sequence"/>
</dbReference>
<feature type="compositionally biased region" description="Acidic residues" evidence="1">
    <location>
        <begin position="97"/>
        <end position="112"/>
    </location>
</feature>
<feature type="compositionally biased region" description="Basic and acidic residues" evidence="1">
    <location>
        <begin position="84"/>
        <end position="96"/>
    </location>
</feature>
<organism evidence="3 4">
    <name type="scientific">Aspergillus glaucus CBS 516.65</name>
    <dbReference type="NCBI Taxonomy" id="1160497"/>
    <lineage>
        <taxon>Eukaryota</taxon>
        <taxon>Fungi</taxon>
        <taxon>Dikarya</taxon>
        <taxon>Ascomycota</taxon>
        <taxon>Pezizomycotina</taxon>
        <taxon>Eurotiomycetes</taxon>
        <taxon>Eurotiomycetidae</taxon>
        <taxon>Eurotiales</taxon>
        <taxon>Aspergillaceae</taxon>
        <taxon>Aspergillus</taxon>
        <taxon>Aspergillus subgen. Aspergillus</taxon>
    </lineage>
</organism>
<proteinExistence type="predicted"/>
<feature type="region of interest" description="Disordered" evidence="1">
    <location>
        <begin position="84"/>
        <end position="118"/>
    </location>
</feature>
<protein>
    <recommendedName>
        <fullName evidence="2">HNH nuclease domain-containing protein</fullName>
    </recommendedName>
</protein>
<reference evidence="4" key="1">
    <citation type="journal article" date="2017" name="Genome Biol.">
        <title>Comparative genomics reveals high biological diversity and specific adaptations in the industrially and medically important fungal genus Aspergillus.</title>
        <authorList>
            <person name="de Vries R.P."/>
            <person name="Riley R."/>
            <person name="Wiebenga A."/>
            <person name="Aguilar-Osorio G."/>
            <person name="Amillis S."/>
            <person name="Uchima C.A."/>
            <person name="Anderluh G."/>
            <person name="Asadollahi M."/>
            <person name="Askin M."/>
            <person name="Barry K."/>
            <person name="Battaglia E."/>
            <person name="Bayram O."/>
            <person name="Benocci T."/>
            <person name="Braus-Stromeyer S.A."/>
            <person name="Caldana C."/>
            <person name="Canovas D."/>
            <person name="Cerqueira G.C."/>
            <person name="Chen F."/>
            <person name="Chen W."/>
            <person name="Choi C."/>
            <person name="Clum A."/>
            <person name="Dos Santos R.A."/>
            <person name="Damasio A.R."/>
            <person name="Diallinas G."/>
            <person name="Emri T."/>
            <person name="Fekete E."/>
            <person name="Flipphi M."/>
            <person name="Freyberg S."/>
            <person name="Gallo A."/>
            <person name="Gournas C."/>
            <person name="Habgood R."/>
            <person name="Hainaut M."/>
            <person name="Harispe M.L."/>
            <person name="Henrissat B."/>
            <person name="Hilden K.S."/>
            <person name="Hope R."/>
            <person name="Hossain A."/>
            <person name="Karabika E."/>
            <person name="Karaffa L."/>
            <person name="Karanyi Z."/>
            <person name="Krasevec N."/>
            <person name="Kuo A."/>
            <person name="Kusch H."/>
            <person name="LaButti K."/>
            <person name="Lagendijk E.L."/>
            <person name="Lapidus A."/>
            <person name="Levasseur A."/>
            <person name="Lindquist E."/>
            <person name="Lipzen A."/>
            <person name="Logrieco A.F."/>
            <person name="MacCabe A."/>
            <person name="Maekelae M.R."/>
            <person name="Malavazi I."/>
            <person name="Melin P."/>
            <person name="Meyer V."/>
            <person name="Mielnichuk N."/>
            <person name="Miskei M."/>
            <person name="Molnar A.P."/>
            <person name="Mule G."/>
            <person name="Ngan C.Y."/>
            <person name="Orejas M."/>
            <person name="Orosz E."/>
            <person name="Ouedraogo J.P."/>
            <person name="Overkamp K.M."/>
            <person name="Park H.-S."/>
            <person name="Perrone G."/>
            <person name="Piumi F."/>
            <person name="Punt P.J."/>
            <person name="Ram A.F."/>
            <person name="Ramon A."/>
            <person name="Rauscher S."/>
            <person name="Record E."/>
            <person name="Riano-Pachon D.M."/>
            <person name="Robert V."/>
            <person name="Roehrig J."/>
            <person name="Ruller R."/>
            <person name="Salamov A."/>
            <person name="Salih N.S."/>
            <person name="Samson R.A."/>
            <person name="Sandor E."/>
            <person name="Sanguinetti M."/>
            <person name="Schuetze T."/>
            <person name="Sepcic K."/>
            <person name="Shelest E."/>
            <person name="Sherlock G."/>
            <person name="Sophianopoulou V."/>
            <person name="Squina F.M."/>
            <person name="Sun H."/>
            <person name="Susca A."/>
            <person name="Todd R.B."/>
            <person name="Tsang A."/>
            <person name="Unkles S.E."/>
            <person name="van de Wiele N."/>
            <person name="van Rossen-Uffink D."/>
            <person name="Oliveira J.V."/>
            <person name="Vesth T.C."/>
            <person name="Visser J."/>
            <person name="Yu J.-H."/>
            <person name="Zhou M."/>
            <person name="Andersen M.R."/>
            <person name="Archer D.B."/>
            <person name="Baker S.E."/>
            <person name="Benoit I."/>
            <person name="Brakhage A.A."/>
            <person name="Braus G.H."/>
            <person name="Fischer R."/>
            <person name="Frisvad J.C."/>
            <person name="Goldman G.H."/>
            <person name="Houbraken J."/>
            <person name="Oakley B."/>
            <person name="Pocsi I."/>
            <person name="Scazzocchio C."/>
            <person name="Seiboth B."/>
            <person name="vanKuyk P.A."/>
            <person name="Wortman J."/>
            <person name="Dyer P.S."/>
            <person name="Grigoriev I.V."/>
        </authorList>
    </citation>
    <scope>NUCLEOTIDE SEQUENCE [LARGE SCALE GENOMIC DNA]</scope>
    <source>
        <strain evidence="4">CBS 516.65</strain>
    </source>
</reference>
<name>A0A1L9VX03_ASPGL</name>
<gene>
    <name evidence="3" type="ORF">ASPGLDRAFT_54491</name>
</gene>
<keyword evidence="4" id="KW-1185">Reference proteome</keyword>